<proteinExistence type="predicted"/>
<keyword evidence="2" id="KW-1133">Transmembrane helix</keyword>
<dbReference type="AlphaFoldDB" id="A0A940WRW7"/>
<evidence type="ECO:0000256" key="1">
    <source>
        <dbReference type="SAM" id="MobiDB-lite"/>
    </source>
</evidence>
<name>A0A940WRW7_9BACI</name>
<feature type="transmembrane region" description="Helical" evidence="2">
    <location>
        <begin position="16"/>
        <end position="37"/>
    </location>
</feature>
<evidence type="ECO:0000313" key="5">
    <source>
        <dbReference type="Proteomes" id="UP000678228"/>
    </source>
</evidence>
<dbReference type="EMBL" id="JAGKSQ010000003">
    <property type="protein sequence ID" value="MBP3951365.1"/>
    <property type="molecule type" value="Genomic_DNA"/>
</dbReference>
<evidence type="ECO:0000259" key="3">
    <source>
        <dbReference type="Pfam" id="PF07423"/>
    </source>
</evidence>
<comment type="caution">
    <text evidence="4">The sequence shown here is derived from an EMBL/GenBank/DDBJ whole genome shotgun (WGS) entry which is preliminary data.</text>
</comment>
<keyword evidence="2" id="KW-0812">Transmembrane</keyword>
<feature type="compositionally biased region" description="Acidic residues" evidence="1">
    <location>
        <begin position="70"/>
        <end position="105"/>
    </location>
</feature>
<organism evidence="4 5">
    <name type="scientific">Halalkalibacter suaedae</name>
    <dbReference type="NCBI Taxonomy" id="2822140"/>
    <lineage>
        <taxon>Bacteria</taxon>
        <taxon>Bacillati</taxon>
        <taxon>Bacillota</taxon>
        <taxon>Bacilli</taxon>
        <taxon>Bacillales</taxon>
        <taxon>Bacillaceae</taxon>
        <taxon>Halalkalibacter</taxon>
    </lineage>
</organism>
<feature type="domain" description="DUF1510" evidence="3">
    <location>
        <begin position="101"/>
        <end position="192"/>
    </location>
</feature>
<protein>
    <submittedName>
        <fullName evidence="4">YrrS family protein</fullName>
    </submittedName>
</protein>
<dbReference type="Pfam" id="PF07423">
    <property type="entry name" value="DUF1510"/>
    <property type="match status" value="1"/>
</dbReference>
<keyword evidence="5" id="KW-1185">Reference proteome</keyword>
<reference evidence="4" key="1">
    <citation type="submission" date="2021-03" db="EMBL/GenBank/DDBJ databases">
        <title>Bacillus suaedae sp. nov., isolated from Suaeda aralocaspica.</title>
        <authorList>
            <person name="Lei R.F.R."/>
        </authorList>
    </citation>
    <scope>NUCLEOTIDE SEQUENCE</scope>
    <source>
        <strain evidence="4">YZJH907-2</strain>
    </source>
</reference>
<dbReference type="InterPro" id="IPR009988">
    <property type="entry name" value="DUF1510"/>
</dbReference>
<accession>A0A940WRW7</accession>
<feature type="compositionally biased region" description="Polar residues" evidence="1">
    <location>
        <begin position="110"/>
        <end position="121"/>
    </location>
</feature>
<evidence type="ECO:0000313" key="4">
    <source>
        <dbReference type="EMBL" id="MBP3951365.1"/>
    </source>
</evidence>
<keyword evidence="2" id="KW-0472">Membrane</keyword>
<gene>
    <name evidence="4" type="ORF">J7W16_09480</name>
</gene>
<sequence length="199" mass="22406">MSYRYKQRKKQRLNTILNIAIVVVIALIGVFAAQIFLGGNNSEVALNEQELETENETNEQAPVDSITDPSESEEETGTDTATNEDIETEEEETEQDQEPVQDGEWEPIGTEQTGEFTPNFSQDSVNWQEMMEALRYATGLDENMIPWRVENGGSPTRVRGVVSDPANQGQPYEVFIEWVDGQGWTPVEKKQLTSNPYQG</sequence>
<feature type="region of interest" description="Disordered" evidence="1">
    <location>
        <begin position="49"/>
        <end position="121"/>
    </location>
</feature>
<dbReference type="RefSeq" id="WP_210597049.1">
    <property type="nucleotide sequence ID" value="NZ_JAGKSQ010000003.1"/>
</dbReference>
<dbReference type="Proteomes" id="UP000678228">
    <property type="component" value="Unassembled WGS sequence"/>
</dbReference>
<evidence type="ECO:0000256" key="2">
    <source>
        <dbReference type="SAM" id="Phobius"/>
    </source>
</evidence>